<proteinExistence type="predicted"/>
<organism evidence="2 3">
    <name type="scientific">Gymnopus androsaceus JB14</name>
    <dbReference type="NCBI Taxonomy" id="1447944"/>
    <lineage>
        <taxon>Eukaryota</taxon>
        <taxon>Fungi</taxon>
        <taxon>Dikarya</taxon>
        <taxon>Basidiomycota</taxon>
        <taxon>Agaricomycotina</taxon>
        <taxon>Agaricomycetes</taxon>
        <taxon>Agaricomycetidae</taxon>
        <taxon>Agaricales</taxon>
        <taxon>Marasmiineae</taxon>
        <taxon>Omphalotaceae</taxon>
        <taxon>Gymnopus</taxon>
    </lineage>
</organism>
<dbReference type="EMBL" id="ML769398">
    <property type="protein sequence ID" value="KAE9406953.1"/>
    <property type="molecule type" value="Genomic_DNA"/>
</dbReference>
<evidence type="ECO:0000313" key="2">
    <source>
        <dbReference type="EMBL" id="KAE9406953.1"/>
    </source>
</evidence>
<feature type="region of interest" description="Disordered" evidence="1">
    <location>
        <begin position="1"/>
        <end position="21"/>
    </location>
</feature>
<name>A0A6A4IAW3_9AGAR</name>
<accession>A0A6A4IAW3</accession>
<gene>
    <name evidence="2" type="ORF">BT96DRAFT_986901</name>
</gene>
<evidence type="ECO:0000256" key="1">
    <source>
        <dbReference type="SAM" id="MobiDB-lite"/>
    </source>
</evidence>
<keyword evidence="3" id="KW-1185">Reference proteome</keyword>
<protein>
    <submittedName>
        <fullName evidence="2">Uncharacterized protein</fullName>
    </submittedName>
</protein>
<reference evidence="2" key="1">
    <citation type="journal article" date="2019" name="Environ. Microbiol.">
        <title>Fungal ecological strategies reflected in gene transcription - a case study of two litter decomposers.</title>
        <authorList>
            <person name="Barbi F."/>
            <person name="Kohler A."/>
            <person name="Barry K."/>
            <person name="Baskaran P."/>
            <person name="Daum C."/>
            <person name="Fauchery L."/>
            <person name="Ihrmark K."/>
            <person name="Kuo A."/>
            <person name="LaButti K."/>
            <person name="Lipzen A."/>
            <person name="Morin E."/>
            <person name="Grigoriev I.V."/>
            <person name="Henrissat B."/>
            <person name="Lindahl B."/>
            <person name="Martin F."/>
        </authorList>
    </citation>
    <scope>NUCLEOTIDE SEQUENCE</scope>
    <source>
        <strain evidence="2">JB14</strain>
    </source>
</reference>
<dbReference type="Proteomes" id="UP000799118">
    <property type="component" value="Unassembled WGS sequence"/>
</dbReference>
<sequence length="110" mass="12304">MGSNPSQGSVFEQMQRASNNSIQTTEKLMKMGDDYYKVLPAQMTRIATEQLATPAPPTVARKKAWEQVGLIAKLLQAKAKVGEELKEEMVDEIMKKMEAKMEEEGERTAV</sequence>
<evidence type="ECO:0000313" key="3">
    <source>
        <dbReference type="Proteomes" id="UP000799118"/>
    </source>
</evidence>
<dbReference type="AlphaFoldDB" id="A0A6A4IAW3"/>